<gene>
    <name evidence="2" type="ORF">EV421DRAFT_511119</name>
</gene>
<feature type="compositionally biased region" description="Basic residues" evidence="1">
    <location>
        <begin position="155"/>
        <end position="164"/>
    </location>
</feature>
<sequence length="203" mass="23571">MFTSDAADEYSILSHQRYRYARVICNIILEIQAGKYTKAPLERMGRPERVKTVNDSASSILAPSSGTSKQLTQTYIAKWREWQEDIKERRRRRRNRYEGKKRLDASQKPSPKGRDMKGWRRGEGKKKRDGKSRRHGEEKKLHCKEKRAPRESSKGRMKNWRGSRKNSTTTKGTRLCVWIGFPLHVPNSSPCVLSTYHSASTSM</sequence>
<feature type="compositionally biased region" description="Basic and acidic residues" evidence="1">
    <location>
        <begin position="96"/>
        <end position="105"/>
    </location>
</feature>
<dbReference type="AlphaFoldDB" id="A0AA39JJ80"/>
<proteinExistence type="predicted"/>
<feature type="compositionally biased region" description="Basic residues" evidence="1">
    <location>
        <begin position="123"/>
        <end position="134"/>
    </location>
</feature>
<feature type="compositionally biased region" description="Basic and acidic residues" evidence="1">
    <location>
        <begin position="112"/>
        <end position="122"/>
    </location>
</feature>
<evidence type="ECO:0000256" key="1">
    <source>
        <dbReference type="SAM" id="MobiDB-lite"/>
    </source>
</evidence>
<name>A0AA39JJ80_9AGAR</name>
<organism evidence="2 3">
    <name type="scientific">Armillaria borealis</name>
    <dbReference type="NCBI Taxonomy" id="47425"/>
    <lineage>
        <taxon>Eukaryota</taxon>
        <taxon>Fungi</taxon>
        <taxon>Dikarya</taxon>
        <taxon>Basidiomycota</taxon>
        <taxon>Agaricomycotina</taxon>
        <taxon>Agaricomycetes</taxon>
        <taxon>Agaricomycetidae</taxon>
        <taxon>Agaricales</taxon>
        <taxon>Marasmiineae</taxon>
        <taxon>Physalacriaceae</taxon>
        <taxon>Armillaria</taxon>
    </lineage>
</organism>
<dbReference type="EMBL" id="JAUEPT010000021">
    <property type="protein sequence ID" value="KAK0443785.1"/>
    <property type="molecule type" value="Genomic_DNA"/>
</dbReference>
<evidence type="ECO:0000313" key="2">
    <source>
        <dbReference type="EMBL" id="KAK0443785.1"/>
    </source>
</evidence>
<keyword evidence="3" id="KW-1185">Reference proteome</keyword>
<feature type="compositionally biased region" description="Basic and acidic residues" evidence="1">
    <location>
        <begin position="135"/>
        <end position="154"/>
    </location>
</feature>
<accession>A0AA39JJ80</accession>
<dbReference type="Proteomes" id="UP001175226">
    <property type="component" value="Unassembled WGS sequence"/>
</dbReference>
<protein>
    <submittedName>
        <fullName evidence="2">Uncharacterized protein</fullName>
    </submittedName>
</protein>
<evidence type="ECO:0000313" key="3">
    <source>
        <dbReference type="Proteomes" id="UP001175226"/>
    </source>
</evidence>
<feature type="region of interest" description="Disordered" evidence="1">
    <location>
        <begin position="89"/>
        <end position="169"/>
    </location>
</feature>
<comment type="caution">
    <text evidence="2">The sequence shown here is derived from an EMBL/GenBank/DDBJ whole genome shotgun (WGS) entry which is preliminary data.</text>
</comment>
<reference evidence="2" key="1">
    <citation type="submission" date="2023-06" db="EMBL/GenBank/DDBJ databases">
        <authorList>
            <consortium name="Lawrence Berkeley National Laboratory"/>
            <person name="Ahrendt S."/>
            <person name="Sahu N."/>
            <person name="Indic B."/>
            <person name="Wong-Bajracharya J."/>
            <person name="Merenyi Z."/>
            <person name="Ke H.-M."/>
            <person name="Monk M."/>
            <person name="Kocsube S."/>
            <person name="Drula E."/>
            <person name="Lipzen A."/>
            <person name="Balint B."/>
            <person name="Henrissat B."/>
            <person name="Andreopoulos B."/>
            <person name="Martin F.M."/>
            <person name="Harder C.B."/>
            <person name="Rigling D."/>
            <person name="Ford K.L."/>
            <person name="Foster G.D."/>
            <person name="Pangilinan J."/>
            <person name="Papanicolaou A."/>
            <person name="Barry K."/>
            <person name="LaButti K."/>
            <person name="Viragh M."/>
            <person name="Koriabine M."/>
            <person name="Yan M."/>
            <person name="Riley R."/>
            <person name="Champramary S."/>
            <person name="Plett K.L."/>
            <person name="Tsai I.J."/>
            <person name="Slot J."/>
            <person name="Sipos G."/>
            <person name="Plett J."/>
            <person name="Nagy L.G."/>
            <person name="Grigoriev I.V."/>
        </authorList>
    </citation>
    <scope>NUCLEOTIDE SEQUENCE</scope>
    <source>
        <strain evidence="2">FPL87.14</strain>
    </source>
</reference>